<organism evidence="3 4">
    <name type="scientific">Deinococcus aerius</name>
    <dbReference type="NCBI Taxonomy" id="200253"/>
    <lineage>
        <taxon>Bacteria</taxon>
        <taxon>Thermotogati</taxon>
        <taxon>Deinococcota</taxon>
        <taxon>Deinococci</taxon>
        <taxon>Deinococcales</taxon>
        <taxon>Deinococcaceae</taxon>
        <taxon>Deinococcus</taxon>
    </lineage>
</organism>
<dbReference type="Gene3D" id="2.40.10.10">
    <property type="entry name" value="Trypsin-like serine proteases"/>
    <property type="match status" value="2"/>
</dbReference>
<dbReference type="PROSITE" id="PS51257">
    <property type="entry name" value="PROKAR_LIPOPROTEIN"/>
    <property type="match status" value="1"/>
</dbReference>
<feature type="region of interest" description="Disordered" evidence="1">
    <location>
        <begin position="24"/>
        <end position="57"/>
    </location>
</feature>
<accession>A0A2I9DA93</accession>
<dbReference type="EMBL" id="BFAG01000018">
    <property type="protein sequence ID" value="GBF07846.1"/>
    <property type="molecule type" value="Genomic_DNA"/>
</dbReference>
<keyword evidence="4" id="KW-1185">Reference proteome</keyword>
<reference evidence="4" key="1">
    <citation type="submission" date="2018-01" db="EMBL/GenBank/DDBJ databases">
        <title>Draft Genome Sequence of the Radioresistant Bacterium Deinococcus aerius TR0125, Isolated from the Higher Atmosphere above Japan.</title>
        <authorList>
            <person name="Satoh K."/>
            <person name="Arai H."/>
            <person name="Sanzen T."/>
            <person name="Kawaguchi Y."/>
            <person name="Hayashi H."/>
            <person name="Yokobori S."/>
            <person name="Yamagishi A."/>
            <person name="Oono Y."/>
            <person name="Narumi I."/>
        </authorList>
    </citation>
    <scope>NUCLEOTIDE SEQUENCE [LARGE SCALE GENOMIC DNA]</scope>
    <source>
        <strain evidence="4">TR0125</strain>
    </source>
</reference>
<evidence type="ECO:0000256" key="1">
    <source>
        <dbReference type="SAM" id="MobiDB-lite"/>
    </source>
</evidence>
<sequence length="491" mass="51710">MSIRPTTALVTLTLLALTACGSSEPRVESSAPASLEAQSSPMPAMLSVSPSSPNAGPDDDLAAIAQQYPAFGGYFVNDNNELVALVAKQFNKKPIGDAPRGRAVGLIRKAVLDYVGDADSPVVAEDQAPVKIRDLKVKIVDSEHSFADLQSWRLHPRGMMQSDAISELSIDRAAGQINVTVFTDADLPKLKTKLGQMGIPENSLKLGVGRAGKTATLLSTVRPPMAGIEVRGREGCTIGANVTNGTTSGFLTAGHCSDVEGQTEGTNFYQGRDSNNAPLQYRVGSENSEATWLSSTYCAANSSQGSALPCKDQDVTFVAYSVASNRGRMVKTTESTYSRTIDTTAAGELASYDVTAAYSSTEVKNALNQTLNNVGMRTGFKQAKVVSVDAEVNYGSDVLVHAVKLYSLDGNPVTCSGDSGGPWFNRTGVVNGINTAKLAGIQAGGNTSTPTPAQFATLLPGEAGTINCYLAAYMTPVPTIQKYYPSMTFTR</sequence>
<protein>
    <submittedName>
        <fullName evidence="3">Uncharacterized protein</fullName>
    </submittedName>
</protein>
<evidence type="ECO:0000313" key="3">
    <source>
        <dbReference type="EMBL" id="GBF07846.1"/>
    </source>
</evidence>
<keyword evidence="2" id="KW-0732">Signal</keyword>
<dbReference type="GO" id="GO:0004252">
    <property type="term" value="F:serine-type endopeptidase activity"/>
    <property type="evidence" value="ECO:0007669"/>
    <property type="project" value="InterPro"/>
</dbReference>
<dbReference type="InterPro" id="IPR043504">
    <property type="entry name" value="Peptidase_S1_PA_chymotrypsin"/>
</dbReference>
<dbReference type="InterPro" id="IPR009003">
    <property type="entry name" value="Peptidase_S1_PA"/>
</dbReference>
<dbReference type="Proteomes" id="UP000236569">
    <property type="component" value="Unassembled WGS sequence"/>
</dbReference>
<evidence type="ECO:0000256" key="2">
    <source>
        <dbReference type="SAM" id="SignalP"/>
    </source>
</evidence>
<evidence type="ECO:0000313" key="4">
    <source>
        <dbReference type="Proteomes" id="UP000236569"/>
    </source>
</evidence>
<dbReference type="PROSITE" id="PS00134">
    <property type="entry name" value="TRYPSIN_HIS"/>
    <property type="match status" value="1"/>
</dbReference>
<dbReference type="SUPFAM" id="SSF50494">
    <property type="entry name" value="Trypsin-like serine proteases"/>
    <property type="match status" value="1"/>
</dbReference>
<comment type="caution">
    <text evidence="3">The sequence shown here is derived from an EMBL/GenBank/DDBJ whole genome shotgun (WGS) entry which is preliminary data.</text>
</comment>
<proteinExistence type="predicted"/>
<name>A0A2I9DA93_9DEIO</name>
<dbReference type="OrthoDB" id="8781117at2"/>
<gene>
    <name evidence="3" type="ORF">DAERI_180037</name>
</gene>
<feature type="signal peptide" evidence="2">
    <location>
        <begin position="1"/>
        <end position="21"/>
    </location>
</feature>
<dbReference type="RefSeq" id="WP_103131140.1">
    <property type="nucleotide sequence ID" value="NZ_BFAG01000018.1"/>
</dbReference>
<dbReference type="GO" id="GO:0006508">
    <property type="term" value="P:proteolysis"/>
    <property type="evidence" value="ECO:0007669"/>
    <property type="project" value="InterPro"/>
</dbReference>
<dbReference type="InterPro" id="IPR018114">
    <property type="entry name" value="TRYPSIN_HIS"/>
</dbReference>
<feature type="chain" id="PRO_5014458106" evidence="2">
    <location>
        <begin position="22"/>
        <end position="491"/>
    </location>
</feature>
<dbReference type="AlphaFoldDB" id="A0A2I9DA93"/>